<sequence>ERNNLNVVLTFELVDRSGQQCVLVQTTQHQEALQQG</sequence>
<proteinExistence type="predicted"/>
<accession>A0A336KGY8</accession>
<protein>
    <submittedName>
        <fullName evidence="1">CSON009253 protein</fullName>
    </submittedName>
</protein>
<dbReference type="AlphaFoldDB" id="A0A336KGY8"/>
<evidence type="ECO:0000313" key="2">
    <source>
        <dbReference type="EMBL" id="SSX23568.1"/>
    </source>
</evidence>
<gene>
    <name evidence="1" type="primary">CSON009253</name>
</gene>
<name>A0A336KGY8_CULSO</name>
<reference evidence="2" key="2">
    <citation type="submission" date="2018-07" db="EMBL/GenBank/DDBJ databases">
        <authorList>
            <person name="Quirk P.G."/>
            <person name="Krulwich T.A."/>
        </authorList>
    </citation>
    <scope>NUCLEOTIDE SEQUENCE</scope>
</reference>
<evidence type="ECO:0000313" key="1">
    <source>
        <dbReference type="EMBL" id="SSX03202.1"/>
    </source>
</evidence>
<dbReference type="EMBL" id="UFQT01000364">
    <property type="protein sequence ID" value="SSX23568.1"/>
    <property type="molecule type" value="Genomic_DNA"/>
</dbReference>
<reference evidence="1" key="1">
    <citation type="submission" date="2018-04" db="EMBL/GenBank/DDBJ databases">
        <authorList>
            <person name="Go L.Y."/>
            <person name="Mitchell J.A."/>
        </authorList>
    </citation>
    <scope>NUCLEOTIDE SEQUENCE</scope>
    <source>
        <tissue evidence="1">Whole organism</tissue>
    </source>
</reference>
<organism evidence="1">
    <name type="scientific">Culicoides sonorensis</name>
    <name type="common">Biting midge</name>
    <dbReference type="NCBI Taxonomy" id="179676"/>
    <lineage>
        <taxon>Eukaryota</taxon>
        <taxon>Metazoa</taxon>
        <taxon>Ecdysozoa</taxon>
        <taxon>Arthropoda</taxon>
        <taxon>Hexapoda</taxon>
        <taxon>Insecta</taxon>
        <taxon>Pterygota</taxon>
        <taxon>Neoptera</taxon>
        <taxon>Endopterygota</taxon>
        <taxon>Diptera</taxon>
        <taxon>Nematocera</taxon>
        <taxon>Chironomoidea</taxon>
        <taxon>Ceratopogonidae</taxon>
        <taxon>Ceratopogoninae</taxon>
        <taxon>Culicoides</taxon>
        <taxon>Monoculicoides</taxon>
    </lineage>
</organism>
<dbReference type="EMBL" id="UFQS01000364">
    <property type="protein sequence ID" value="SSX03202.1"/>
    <property type="molecule type" value="Genomic_DNA"/>
</dbReference>